<keyword evidence="2" id="KW-1185">Reference proteome</keyword>
<protein>
    <submittedName>
        <fullName evidence="1">CLUMA_CG000502, isoform A</fullName>
    </submittedName>
</protein>
<organism evidence="1 2">
    <name type="scientific">Clunio marinus</name>
    <dbReference type="NCBI Taxonomy" id="568069"/>
    <lineage>
        <taxon>Eukaryota</taxon>
        <taxon>Metazoa</taxon>
        <taxon>Ecdysozoa</taxon>
        <taxon>Arthropoda</taxon>
        <taxon>Hexapoda</taxon>
        <taxon>Insecta</taxon>
        <taxon>Pterygota</taxon>
        <taxon>Neoptera</taxon>
        <taxon>Endopterygota</taxon>
        <taxon>Diptera</taxon>
        <taxon>Nematocera</taxon>
        <taxon>Chironomoidea</taxon>
        <taxon>Chironomidae</taxon>
        <taxon>Clunio</taxon>
    </lineage>
</organism>
<proteinExistence type="predicted"/>
<evidence type="ECO:0000313" key="2">
    <source>
        <dbReference type="Proteomes" id="UP000183832"/>
    </source>
</evidence>
<sequence>MLVMEVYFLLESTKNTKSGEEMTGKYYDQCQPDRQLMVLTYYDEKTMSCFFCPKCVLLFEMHQSSIRCLSLKEKLEIDGCLLDITDLKHSSQSYLITFYGFKTATSAATNKK</sequence>
<evidence type="ECO:0000313" key="1">
    <source>
        <dbReference type="EMBL" id="CRK86666.1"/>
    </source>
</evidence>
<reference evidence="1 2" key="1">
    <citation type="submission" date="2015-04" db="EMBL/GenBank/DDBJ databases">
        <authorList>
            <person name="Syromyatnikov M.Y."/>
            <person name="Popov V.N."/>
        </authorList>
    </citation>
    <scope>NUCLEOTIDE SEQUENCE [LARGE SCALE GENOMIC DNA]</scope>
</reference>
<dbReference type="Proteomes" id="UP000183832">
    <property type="component" value="Unassembled WGS sequence"/>
</dbReference>
<dbReference type="AlphaFoldDB" id="A0A1J1HGJ1"/>
<dbReference type="EMBL" id="CVRI01000002">
    <property type="protein sequence ID" value="CRK86666.1"/>
    <property type="molecule type" value="Genomic_DNA"/>
</dbReference>
<gene>
    <name evidence="1" type="ORF">CLUMA_CG000502</name>
</gene>
<accession>A0A1J1HGJ1</accession>
<name>A0A1J1HGJ1_9DIPT</name>